<name>A0AA37P6Z3_9PEZI</name>
<protein>
    <submittedName>
        <fullName evidence="1">Uncharacterized protein</fullName>
    </submittedName>
</protein>
<dbReference type="GeneID" id="73322192"/>
<dbReference type="AlphaFoldDB" id="A0AA37P6Z3"/>
<dbReference type="EMBL" id="BQXU01000002">
    <property type="protein sequence ID" value="GKT41209.1"/>
    <property type="molecule type" value="Genomic_DNA"/>
</dbReference>
<keyword evidence="2" id="KW-1185">Reference proteome</keyword>
<sequence length="72" mass="7409">MSDAAMSAAAVSDAAEAAASRAHLAAMGFPFPGESVLNEPLPDTLAALANVLVIPTMAAMSESEYQETQDRK</sequence>
<dbReference type="RefSeq" id="XP_049123559.1">
    <property type="nucleotide sequence ID" value="XM_049267602.1"/>
</dbReference>
<dbReference type="Proteomes" id="UP001055115">
    <property type="component" value="Unassembled WGS sequence"/>
</dbReference>
<reference evidence="1 2" key="1">
    <citation type="submission" date="2022-03" db="EMBL/GenBank/DDBJ databases">
        <title>Genome data of Colletotrichum spp.</title>
        <authorList>
            <person name="Utami Y.D."/>
            <person name="Hiruma K."/>
        </authorList>
    </citation>
    <scope>NUCLEOTIDE SEQUENCE [LARGE SCALE GENOMIC DNA]</scope>
    <source>
        <strain evidence="1 2">MAFF 239500</strain>
    </source>
</reference>
<proteinExistence type="predicted"/>
<organism evidence="1 2">
    <name type="scientific">Colletotrichum spaethianum</name>
    <dbReference type="NCBI Taxonomy" id="700344"/>
    <lineage>
        <taxon>Eukaryota</taxon>
        <taxon>Fungi</taxon>
        <taxon>Dikarya</taxon>
        <taxon>Ascomycota</taxon>
        <taxon>Pezizomycotina</taxon>
        <taxon>Sordariomycetes</taxon>
        <taxon>Hypocreomycetidae</taxon>
        <taxon>Glomerellales</taxon>
        <taxon>Glomerellaceae</taxon>
        <taxon>Colletotrichum</taxon>
        <taxon>Colletotrichum spaethianum species complex</taxon>
    </lineage>
</organism>
<comment type="caution">
    <text evidence="1">The sequence shown here is derived from an EMBL/GenBank/DDBJ whole genome shotgun (WGS) entry which is preliminary data.</text>
</comment>
<gene>
    <name evidence="1" type="ORF">ColSpa_01390</name>
</gene>
<evidence type="ECO:0000313" key="1">
    <source>
        <dbReference type="EMBL" id="GKT41209.1"/>
    </source>
</evidence>
<evidence type="ECO:0000313" key="2">
    <source>
        <dbReference type="Proteomes" id="UP001055115"/>
    </source>
</evidence>
<accession>A0AA37P6Z3</accession>